<feature type="region of interest" description="Disordered" evidence="2">
    <location>
        <begin position="76"/>
        <end position="132"/>
    </location>
</feature>
<feature type="coiled-coil region" evidence="1">
    <location>
        <begin position="335"/>
        <end position="439"/>
    </location>
</feature>
<accession>A0AAD5XVR7</accession>
<feature type="coiled-coil region" evidence="1">
    <location>
        <begin position="206"/>
        <end position="289"/>
    </location>
</feature>
<evidence type="ECO:0000256" key="1">
    <source>
        <dbReference type="SAM" id="Coils"/>
    </source>
</evidence>
<comment type="caution">
    <text evidence="3">The sequence shown here is derived from an EMBL/GenBank/DDBJ whole genome shotgun (WGS) entry which is preliminary data.</text>
</comment>
<gene>
    <name evidence="3" type="ORF">HK099_004207</name>
</gene>
<feature type="compositionally biased region" description="Basic and acidic residues" evidence="2">
    <location>
        <begin position="86"/>
        <end position="96"/>
    </location>
</feature>
<feature type="compositionally biased region" description="Polar residues" evidence="2">
    <location>
        <begin position="114"/>
        <end position="127"/>
    </location>
</feature>
<evidence type="ECO:0000313" key="3">
    <source>
        <dbReference type="EMBL" id="KAJ3220560.1"/>
    </source>
</evidence>
<proteinExistence type="predicted"/>
<sequence>MSNSAKSRQERLMELERERALYQQQQNLASSSLSLQVNTGSFQNLLHSESESVISEPCFANQNDFISKFKTGGSKTHKFNVTKENSTTEKKDEKPRKLVSGSTTPKSIRKVGNGLQNDPWSRMVQSNEKSRAKYHGSEKTLIVMVEEERIKYIQLESEYQNLLTQIQLLTKTHHQELTLLKEEFEYKDQNLKKKLSKNELDFSNLIKDMEKRENKLKIDIKFKEDSFLNLEKHLLKLKCILNESEEDNSKKENTVKLIEKEKKNLTLELENYKEEFQKINFKFKEKEKEAMEQQDLQFKLKFKFSNLEQQLFQSQEECKSLKLLLQKSKLDVEDLEKFKKILLETRKELEVYRDREHKILSENKNFSKNEAKILLELEEAQIKNRKIQVDFEVTKENLEKAWKDNKELIKNESGLLQHIEENEKTVKSIKGEIESLKNLNYTKENDILKLKSTLEKVLSDFNEEKNCNTNLKFEIENLKENNSKKIQELEKYTVKQESLLKENLELSLQKEKNLEEIQKLKQEKELLKVDYEKDVLRFKQEEDKLRQEKEDILLSKGQLEQQIRNKEKELQFSEKQFNDVGKRLELELKQKLDTKKESFMKISLLQENISNITNELNSTQEELFNLKEFEKGLKANVQKKDETLQKIQNLFGQLEEENVNLKEEFENFKFEKQHEFENLKKLNFENNMKLKNLIKLKSVEAEEFIKKEEENMNLIEDFKKENVKLKNEVEDTKMLNTKLRTFLKENNLKHEKEFEVLNDNFLKSEKNLKFFEVKNKSLVEELKRLELELENFRNEKEKKNFEVSKLKSNVESLNRKLRSQVDLLLNDDYANDNAHDERSVIKNKNEEYLARPSSNHQKQEQEMRYTTSSQNSPFQQQNVKNKERDFYSQTQQNTMHNRESSLSKNYEERMQKSNTQEFKLFGGLNEFLDNDAFNYKNRNSTKLQNYNEKYESEENPNNFNRN</sequence>
<feature type="coiled-coil region" evidence="1">
    <location>
        <begin position="708"/>
        <end position="735"/>
    </location>
</feature>
<keyword evidence="4" id="KW-1185">Reference proteome</keyword>
<feature type="coiled-coil region" evidence="1">
    <location>
        <begin position="602"/>
        <end position="671"/>
    </location>
</feature>
<feature type="region of interest" description="Disordered" evidence="2">
    <location>
        <begin position="850"/>
        <end position="911"/>
    </location>
</feature>
<evidence type="ECO:0000313" key="4">
    <source>
        <dbReference type="Proteomes" id="UP001211065"/>
    </source>
</evidence>
<evidence type="ECO:0000256" key="2">
    <source>
        <dbReference type="SAM" id="MobiDB-lite"/>
    </source>
</evidence>
<keyword evidence="1" id="KW-0175">Coiled coil</keyword>
<feature type="coiled-coil region" evidence="1">
    <location>
        <begin position="145"/>
        <end position="172"/>
    </location>
</feature>
<dbReference type="AlphaFoldDB" id="A0AAD5XVR7"/>
<feature type="compositionally biased region" description="Polar residues" evidence="2">
    <location>
        <begin position="864"/>
        <end position="879"/>
    </location>
</feature>
<reference evidence="3" key="1">
    <citation type="submission" date="2020-05" db="EMBL/GenBank/DDBJ databases">
        <title>Phylogenomic resolution of chytrid fungi.</title>
        <authorList>
            <person name="Stajich J.E."/>
            <person name="Amses K."/>
            <person name="Simmons R."/>
            <person name="Seto K."/>
            <person name="Myers J."/>
            <person name="Bonds A."/>
            <person name="Quandt C.A."/>
            <person name="Barry K."/>
            <person name="Liu P."/>
            <person name="Grigoriev I."/>
            <person name="Longcore J.E."/>
            <person name="James T.Y."/>
        </authorList>
    </citation>
    <scope>NUCLEOTIDE SEQUENCE</scope>
    <source>
        <strain evidence="3">JEL0476</strain>
    </source>
</reference>
<dbReference type="EMBL" id="JADGJW010000291">
    <property type="protein sequence ID" value="KAJ3220560.1"/>
    <property type="molecule type" value="Genomic_DNA"/>
</dbReference>
<organism evidence="3 4">
    <name type="scientific">Clydaea vesicula</name>
    <dbReference type="NCBI Taxonomy" id="447962"/>
    <lineage>
        <taxon>Eukaryota</taxon>
        <taxon>Fungi</taxon>
        <taxon>Fungi incertae sedis</taxon>
        <taxon>Chytridiomycota</taxon>
        <taxon>Chytridiomycota incertae sedis</taxon>
        <taxon>Chytridiomycetes</taxon>
        <taxon>Lobulomycetales</taxon>
        <taxon>Lobulomycetaceae</taxon>
        <taxon>Clydaea</taxon>
    </lineage>
</organism>
<feature type="compositionally biased region" description="Basic and acidic residues" evidence="2">
    <location>
        <begin position="896"/>
        <end position="911"/>
    </location>
</feature>
<feature type="coiled-coil region" evidence="1">
    <location>
        <begin position="768"/>
        <end position="823"/>
    </location>
</feature>
<protein>
    <submittedName>
        <fullName evidence="3">Uncharacterized protein</fullName>
    </submittedName>
</protein>
<dbReference type="Proteomes" id="UP001211065">
    <property type="component" value="Unassembled WGS sequence"/>
</dbReference>
<name>A0AAD5XVR7_9FUNG</name>
<feature type="coiled-coil region" evidence="1">
    <location>
        <begin position="468"/>
        <end position="576"/>
    </location>
</feature>